<comment type="caution">
    <text evidence="2">The sequence shown here is derived from an EMBL/GenBank/DDBJ whole genome shotgun (WGS) entry which is preliminary data.</text>
</comment>
<sequence length="128" mass="14011">MPKKLTDCVADVKAQGKSDDSAWGICVDSTGEKPHQEAKSSIKAEILEAVIKEHVGDNKFLVKGKPDNRVNANRQVPVFNPPITNRPVEPDIQKTTKGIGGQVGKIDSNSNTNNMTTDMWKKILDTQL</sequence>
<dbReference type="AlphaFoldDB" id="A0A0F9BF43"/>
<organism evidence="2">
    <name type="scientific">marine sediment metagenome</name>
    <dbReference type="NCBI Taxonomy" id="412755"/>
    <lineage>
        <taxon>unclassified sequences</taxon>
        <taxon>metagenomes</taxon>
        <taxon>ecological metagenomes</taxon>
    </lineage>
</organism>
<protein>
    <submittedName>
        <fullName evidence="2">Uncharacterized protein</fullName>
    </submittedName>
</protein>
<dbReference type="EMBL" id="LAZR01038134">
    <property type="protein sequence ID" value="KKL20345.1"/>
    <property type="molecule type" value="Genomic_DNA"/>
</dbReference>
<name>A0A0F9BF43_9ZZZZ</name>
<feature type="non-terminal residue" evidence="2">
    <location>
        <position position="128"/>
    </location>
</feature>
<evidence type="ECO:0000256" key="1">
    <source>
        <dbReference type="SAM" id="MobiDB-lite"/>
    </source>
</evidence>
<evidence type="ECO:0000313" key="2">
    <source>
        <dbReference type="EMBL" id="KKL20345.1"/>
    </source>
</evidence>
<gene>
    <name evidence="2" type="ORF">LCGC14_2456410</name>
</gene>
<reference evidence="2" key="1">
    <citation type="journal article" date="2015" name="Nature">
        <title>Complex archaea that bridge the gap between prokaryotes and eukaryotes.</title>
        <authorList>
            <person name="Spang A."/>
            <person name="Saw J.H."/>
            <person name="Jorgensen S.L."/>
            <person name="Zaremba-Niedzwiedzka K."/>
            <person name="Martijn J."/>
            <person name="Lind A.E."/>
            <person name="van Eijk R."/>
            <person name="Schleper C."/>
            <person name="Guy L."/>
            <person name="Ettema T.J."/>
        </authorList>
    </citation>
    <scope>NUCLEOTIDE SEQUENCE</scope>
</reference>
<proteinExistence type="predicted"/>
<feature type="region of interest" description="Disordered" evidence="1">
    <location>
        <begin position="65"/>
        <end position="113"/>
    </location>
</feature>
<accession>A0A0F9BF43</accession>